<comment type="caution">
    <text evidence="3">The sequence shown here is derived from an EMBL/GenBank/DDBJ whole genome shotgun (WGS) entry which is preliminary data.</text>
</comment>
<gene>
    <name evidence="3" type="ORF">KIP89_19640</name>
</gene>
<feature type="chain" id="PRO_5046818573" description="Chemotaxis protein MotC" evidence="2">
    <location>
        <begin position="43"/>
        <end position="666"/>
    </location>
</feature>
<evidence type="ECO:0000313" key="4">
    <source>
        <dbReference type="Proteomes" id="UP001166585"/>
    </source>
</evidence>
<feature type="compositionally biased region" description="Pro residues" evidence="1">
    <location>
        <begin position="72"/>
        <end position="84"/>
    </location>
</feature>
<feature type="compositionally biased region" description="Low complexity" evidence="1">
    <location>
        <begin position="617"/>
        <end position="638"/>
    </location>
</feature>
<proteinExistence type="predicted"/>
<feature type="signal peptide" evidence="2">
    <location>
        <begin position="1"/>
        <end position="42"/>
    </location>
</feature>
<feature type="region of interest" description="Disordered" evidence="1">
    <location>
        <begin position="235"/>
        <end position="289"/>
    </location>
</feature>
<protein>
    <recommendedName>
        <fullName evidence="5">Chemotaxis protein MotC</fullName>
    </recommendedName>
</protein>
<feature type="compositionally biased region" description="Basic and acidic residues" evidence="1">
    <location>
        <begin position="258"/>
        <end position="284"/>
    </location>
</feature>
<evidence type="ECO:0000256" key="1">
    <source>
        <dbReference type="SAM" id="MobiDB-lite"/>
    </source>
</evidence>
<dbReference type="InterPro" id="IPR051425">
    <property type="entry name" value="Formin_Homology"/>
</dbReference>
<dbReference type="PANTHER" id="PTHR45725">
    <property type="entry name" value="FORMIN HOMOLOGY 2 FAMILY MEMBER"/>
    <property type="match status" value="1"/>
</dbReference>
<dbReference type="RefSeq" id="WP_213757297.1">
    <property type="nucleotide sequence ID" value="NZ_JAHCQH010000025.1"/>
</dbReference>
<sequence>MNLAISHVVSHVMRAVTRHVIRHVIRPAALLTLALLSPAAFAEDDPWADMRALESSASPSPVVSTQPRRPRPLPATAPLPPVRPLPYDDAGQPATLVPTVAETAPEAEAETDREAATDPDAPQPAALVPPPVDLVPPADPAPPAELITAMRPAAASSLSWEMISAPLASLFPPAFAAELEPNGAALVPADFPAVTNAPAAPQTAPQAEAQPEAQAVSPAANAPREITLAMGEVPSEAAQAEAKATEAEPDKVSAAASREAKSDEAETGDGKADGDKADDGKAEPEAAPAPPLYRELRELQRLQDRMARGDASALPEQNALLEAIDEQFRSADPSVWKDPNNARALVVYVLSGGNPKTLRAILANGADPAIDPRLVRGAVAYVEGRESDAIKDLGEIDARTLPASLAGQVALAQAALWVRRDQARAAILLDQARILAPGTLVEEGALRRAILVAAQGNDLVAFERLTATYLGRFRHSVYAGNFRQRFAAALTRMSFIDNAEEFHRIDDVLRQIEPEGRRDILLTVAQGAVVQGKTGAAIMAADRVLKAAPVASLDAQRATLYRGAAMAASATDYETAALQLRGVSHDRLSPPDAQLLDAALTVVGSIEQAANVPAPAPLAQAPSTAAADAASDTPAANPSGEDDSTAMVKARDLLGSTDQLLTEAPL</sequence>
<keyword evidence="4" id="KW-1185">Reference proteome</keyword>
<feature type="compositionally biased region" description="Polar residues" evidence="1">
    <location>
        <begin position="55"/>
        <end position="66"/>
    </location>
</feature>
<feature type="region of interest" description="Disordered" evidence="1">
    <location>
        <begin position="197"/>
        <end position="219"/>
    </location>
</feature>
<feature type="region of interest" description="Disordered" evidence="1">
    <location>
        <begin position="617"/>
        <end position="666"/>
    </location>
</feature>
<evidence type="ECO:0000256" key="2">
    <source>
        <dbReference type="SAM" id="SignalP"/>
    </source>
</evidence>
<dbReference type="PANTHER" id="PTHR45725:SF18">
    <property type="entry name" value="ORC1-LIKE AAA ATPASE DOMAIN-CONTAINING PROTEIN"/>
    <property type="match status" value="1"/>
</dbReference>
<name>A0ABS5RE38_9HYPH</name>
<keyword evidence="2" id="KW-0732">Signal</keyword>
<evidence type="ECO:0008006" key="5">
    <source>
        <dbReference type="Google" id="ProtNLM"/>
    </source>
</evidence>
<feature type="region of interest" description="Disordered" evidence="1">
    <location>
        <begin position="55"/>
        <end position="134"/>
    </location>
</feature>
<dbReference type="Proteomes" id="UP001166585">
    <property type="component" value="Unassembled WGS sequence"/>
</dbReference>
<reference evidence="3" key="1">
    <citation type="submission" date="2021-05" db="EMBL/GenBank/DDBJ databases">
        <authorList>
            <person name="Sun Q."/>
            <person name="Inoue M."/>
        </authorList>
    </citation>
    <scope>NUCLEOTIDE SEQUENCE</scope>
    <source>
        <strain evidence="3">VKM B-3255</strain>
    </source>
</reference>
<accession>A0ABS5RE38</accession>
<organism evidence="3 4">
    <name type="scientific">Ancylobacter radicis</name>
    <dbReference type="NCBI Taxonomy" id="2836179"/>
    <lineage>
        <taxon>Bacteria</taxon>
        <taxon>Pseudomonadati</taxon>
        <taxon>Pseudomonadota</taxon>
        <taxon>Alphaproteobacteria</taxon>
        <taxon>Hyphomicrobiales</taxon>
        <taxon>Xanthobacteraceae</taxon>
        <taxon>Ancylobacter</taxon>
    </lineage>
</organism>
<evidence type="ECO:0000313" key="3">
    <source>
        <dbReference type="EMBL" id="MBS9479327.1"/>
    </source>
</evidence>
<dbReference type="EMBL" id="JAHCQH010000025">
    <property type="protein sequence ID" value="MBS9479327.1"/>
    <property type="molecule type" value="Genomic_DNA"/>
</dbReference>